<proteinExistence type="predicted"/>
<comment type="caution">
    <text evidence="1">The sequence shown here is derived from an EMBL/GenBank/DDBJ whole genome shotgun (WGS) entry which is preliminary data.</text>
</comment>
<evidence type="ECO:0000313" key="2">
    <source>
        <dbReference type="Proteomes" id="UP001642464"/>
    </source>
</evidence>
<dbReference type="Proteomes" id="UP001642464">
    <property type="component" value="Unassembled WGS sequence"/>
</dbReference>
<sequence length="512" mass="57005">MTHERWQRTVAYLNDLKDRFGGVDQVLLWAGYPNLGVDTRSNLDLMDSLPGGLHSAVDAFRQANPKLLIQLPYKPWDIATNGLGQHDPSRYADLMARAGADGLNLDTMDSLGPFVVPPSQSKPEMPVTEFFAAARQAGLQHAIIEPELGLYDGLFLLNTTAQGWLYTLAQCPPVVGCSERTPFAPLVSLQKWIARGSMPHVCGRWSTQRSQEILTAYFNAIGYAAWENIFGIWNGINPRDAELLKRAMLILRHFGHFLSDPGVAWLPFYPVQKLTSKGENVYVSKFVGSDRELFLIINTGLQTADAQDWMLQVPQSDHFRFYDLYRGDDVHLERVNTCLVKSCNERIHRAQTAQLHLSVEGGGIGAILKVRVGKMHPNDRDFLRRMGTATEKPLSSFADKVSLAKQTYHPGDGGAGTLSNTGGMVVVNGSAAFEFRVVGSEIEDTYRGGQNFVKLGVDVQFPWEDEAVKYHVAHNVSIKDLLVDKFPVTNEMFAAFLKETSYVPVAWSSLWT</sequence>
<evidence type="ECO:0008006" key="3">
    <source>
        <dbReference type="Google" id="ProtNLM"/>
    </source>
</evidence>
<dbReference type="InterPro" id="IPR016187">
    <property type="entry name" value="CTDL_fold"/>
</dbReference>
<name>A0ABP0S0C2_9DINO</name>
<gene>
    <name evidence="1" type="ORF">SCF082_LOCUS49305</name>
</gene>
<keyword evidence="2" id="KW-1185">Reference proteome</keyword>
<organism evidence="1 2">
    <name type="scientific">Durusdinium trenchii</name>
    <dbReference type="NCBI Taxonomy" id="1381693"/>
    <lineage>
        <taxon>Eukaryota</taxon>
        <taxon>Sar</taxon>
        <taxon>Alveolata</taxon>
        <taxon>Dinophyceae</taxon>
        <taxon>Suessiales</taxon>
        <taxon>Symbiodiniaceae</taxon>
        <taxon>Durusdinium</taxon>
    </lineage>
</organism>
<protein>
    <recommendedName>
        <fullName evidence="3">Alpha-galactosidase</fullName>
    </recommendedName>
</protein>
<evidence type="ECO:0000313" key="1">
    <source>
        <dbReference type="EMBL" id="CAK9105784.1"/>
    </source>
</evidence>
<dbReference type="SUPFAM" id="SSF56436">
    <property type="entry name" value="C-type lectin-like"/>
    <property type="match status" value="1"/>
</dbReference>
<accession>A0ABP0S0C2</accession>
<reference evidence="1 2" key="1">
    <citation type="submission" date="2024-02" db="EMBL/GenBank/DDBJ databases">
        <authorList>
            <person name="Chen Y."/>
            <person name="Shah S."/>
            <person name="Dougan E. K."/>
            <person name="Thang M."/>
            <person name="Chan C."/>
        </authorList>
    </citation>
    <scope>NUCLEOTIDE SEQUENCE [LARGE SCALE GENOMIC DNA]</scope>
</reference>
<dbReference type="EMBL" id="CAXAMM010042618">
    <property type="protein sequence ID" value="CAK9105784.1"/>
    <property type="molecule type" value="Genomic_DNA"/>
</dbReference>